<feature type="region of interest" description="Disordered" evidence="2">
    <location>
        <begin position="243"/>
        <end position="262"/>
    </location>
</feature>
<feature type="region of interest" description="Disordered" evidence="2">
    <location>
        <begin position="59"/>
        <end position="101"/>
    </location>
</feature>
<evidence type="ECO:0000313" key="3">
    <source>
        <dbReference type="EMBL" id="CCA21635.1"/>
    </source>
</evidence>
<feature type="region of interest" description="Disordered" evidence="2">
    <location>
        <begin position="1"/>
        <end position="39"/>
    </location>
</feature>
<feature type="coiled-coil region" evidence="1">
    <location>
        <begin position="134"/>
        <end position="168"/>
    </location>
</feature>
<feature type="compositionally biased region" description="Polar residues" evidence="2">
    <location>
        <begin position="59"/>
        <end position="87"/>
    </location>
</feature>
<dbReference type="HOGENOM" id="CLU_039689_0_0_1"/>
<organism evidence="3">
    <name type="scientific">Albugo laibachii Nc14</name>
    <dbReference type="NCBI Taxonomy" id="890382"/>
    <lineage>
        <taxon>Eukaryota</taxon>
        <taxon>Sar</taxon>
        <taxon>Stramenopiles</taxon>
        <taxon>Oomycota</taxon>
        <taxon>Peronosporomycetes</taxon>
        <taxon>Albuginales</taxon>
        <taxon>Albuginaceae</taxon>
        <taxon>Albugo</taxon>
    </lineage>
</organism>
<dbReference type="EMBL" id="FR824173">
    <property type="protein sequence ID" value="CCA21635.1"/>
    <property type="molecule type" value="Genomic_DNA"/>
</dbReference>
<keyword evidence="1" id="KW-0175">Coiled coil</keyword>
<dbReference type="AlphaFoldDB" id="F0WK33"/>
<name>F0WK33_9STRA</name>
<protein>
    <submittedName>
        <fullName evidence="3">Uncharacterized protein AlNc14C128G6887</fullName>
    </submittedName>
</protein>
<feature type="compositionally biased region" description="Polar residues" evidence="2">
    <location>
        <begin position="253"/>
        <end position="262"/>
    </location>
</feature>
<gene>
    <name evidence="3" type="primary">AlNc14C128G6887</name>
    <name evidence="3" type="ORF">ALNC14_077780</name>
</gene>
<evidence type="ECO:0000256" key="1">
    <source>
        <dbReference type="SAM" id="Coils"/>
    </source>
</evidence>
<reference evidence="3" key="2">
    <citation type="submission" date="2011-02" db="EMBL/GenBank/DDBJ databases">
        <authorList>
            <person name="MacLean D."/>
        </authorList>
    </citation>
    <scope>NUCLEOTIDE SEQUENCE</scope>
</reference>
<accession>F0WK33</accession>
<proteinExistence type="predicted"/>
<dbReference type="CDD" id="cd14688">
    <property type="entry name" value="bZIP_YAP"/>
    <property type="match status" value="1"/>
</dbReference>
<reference evidence="3" key="1">
    <citation type="journal article" date="2011" name="PLoS Biol.">
        <title>Gene gain and loss during evolution of obligate parasitism in the white rust pathogen of Arabidopsis thaliana.</title>
        <authorList>
            <person name="Kemen E."/>
            <person name="Gardiner A."/>
            <person name="Schultz-Larsen T."/>
            <person name="Kemen A.C."/>
            <person name="Balmuth A.L."/>
            <person name="Robert-Seilaniantz A."/>
            <person name="Bailey K."/>
            <person name="Holub E."/>
            <person name="Studholme D.J."/>
            <person name="Maclean D."/>
            <person name="Jones J.D."/>
        </authorList>
    </citation>
    <scope>NUCLEOTIDE SEQUENCE</scope>
</reference>
<sequence>MDAFHDSLRQANLVSSGTNSTSSNKRPTDLSTQTVDSLTSMSHSDNLNVLSALSNNGNSRAMSLSSSMDRSVLTPNNSVSHELSSQACYPDSPSPTASMLSDRFNKRHKGQLYMDDHRLDEFEDPKAKRRAQIAKAARKHRQRQKNELIALRAKVKDLKEQIEVLQSSEPSEYNTELGWKKEAEQHANVRARVDQENDFLRRTLTEQMKFIQRLQEYFTKQPLLNIPSLDMILNAPSSTITSPRSLPAAIRSPPTTQSQHSPIRSTLLQHVERGIEEADTQIQQCNSSFRSPKNPTMTYFGLEVQYETSKDEMDIFFRHQFMNCDSKKIIEHIWANFGNIEFEGKYPFTKSVQVLEDIDADTKYIRRIINLIINDSSSSHRAIKEERLSVQHKRIYSDKCVFISRSILHDTNRTKPINHVRRNQNTTVLVRDYKDATGTGCLLLWSTRVILDKNPMDAETEIANLPDVVLKNLFETIPVLVKGIVDRTQSNQM</sequence>
<feature type="compositionally biased region" description="Polar residues" evidence="2">
    <location>
        <begin position="9"/>
        <end position="39"/>
    </location>
</feature>
<evidence type="ECO:0000256" key="2">
    <source>
        <dbReference type="SAM" id="MobiDB-lite"/>
    </source>
</evidence>